<keyword evidence="4 6" id="KW-0067">ATP-binding</keyword>
<dbReference type="GO" id="GO:0016887">
    <property type="term" value="F:ATP hydrolysis activity"/>
    <property type="evidence" value="ECO:0007669"/>
    <property type="project" value="InterPro"/>
</dbReference>
<dbReference type="Proteomes" id="UP000066487">
    <property type="component" value="Chromosome"/>
</dbReference>
<reference evidence="6 7" key="2">
    <citation type="journal article" date="2018" name="Nature">
        <title>Mutant phenotypes for thousands of bacterial genes of unknown function.</title>
        <authorList>
            <person name="Price M.N."/>
            <person name="Wetmore K.M."/>
            <person name="Waters R.J."/>
            <person name="Callaghan M."/>
            <person name="Ray J."/>
            <person name="Liu H."/>
            <person name="Kuehl J.V."/>
            <person name="Melnyk R.A."/>
            <person name="Lamson J.S."/>
            <person name="Suh Y."/>
            <person name="Carlson H.K."/>
            <person name="Esquivel Z."/>
            <person name="Sadeeshkumar H."/>
            <person name="Chakraborty R."/>
            <person name="Zane G.M."/>
            <person name="Rubin B.E."/>
            <person name="Wall J.D."/>
            <person name="Visel A."/>
            <person name="Bristow J."/>
            <person name="Blow M.J."/>
            <person name="Arkin A.P."/>
            <person name="Deutschbauer A.M."/>
        </authorList>
    </citation>
    <scope>NUCLEOTIDE SEQUENCE [LARGE SCALE GENOMIC DNA]</scope>
    <source>
        <strain evidence="6 7">FW300-N2E3</strain>
    </source>
</reference>
<dbReference type="InterPro" id="IPR017871">
    <property type="entry name" value="ABC_transporter-like_CS"/>
</dbReference>
<evidence type="ECO:0000256" key="2">
    <source>
        <dbReference type="ARBA" id="ARBA00022448"/>
    </source>
</evidence>
<dbReference type="InterPro" id="IPR003593">
    <property type="entry name" value="AAA+_ATPase"/>
</dbReference>
<dbReference type="InterPro" id="IPR027417">
    <property type="entry name" value="P-loop_NTPase"/>
</dbReference>
<name>A0A0N9WD54_PSEFL</name>
<keyword evidence="2" id="KW-0813">Transport</keyword>
<gene>
    <name evidence="6" type="ORF">AO353_02000</name>
</gene>
<reference evidence="7" key="1">
    <citation type="submission" date="2015-09" db="EMBL/GenBank/DDBJ databases">
        <title>Whole genome sequence of Pseudomonas fluorescens FW300-N2E3.</title>
        <authorList>
            <person name="Ray J."/>
            <person name="Melnyk R."/>
            <person name="Deutschbauer A."/>
        </authorList>
    </citation>
    <scope>NUCLEOTIDE SEQUENCE [LARGE SCALE GENOMIC DNA]</scope>
    <source>
        <strain evidence="7">FW300-N2E3</strain>
    </source>
</reference>
<dbReference type="SMART" id="SM00382">
    <property type="entry name" value="AAA"/>
    <property type="match status" value="1"/>
</dbReference>
<dbReference type="Pfam" id="PF14524">
    <property type="entry name" value="Wzt_C"/>
    <property type="match status" value="1"/>
</dbReference>
<dbReference type="Pfam" id="PF00005">
    <property type="entry name" value="ABC_tran"/>
    <property type="match status" value="1"/>
</dbReference>
<dbReference type="InterPro" id="IPR015860">
    <property type="entry name" value="ABC_transpr_TagH-like"/>
</dbReference>
<evidence type="ECO:0000259" key="5">
    <source>
        <dbReference type="PROSITE" id="PS50893"/>
    </source>
</evidence>
<dbReference type="GO" id="GO:0016020">
    <property type="term" value="C:membrane"/>
    <property type="evidence" value="ECO:0007669"/>
    <property type="project" value="InterPro"/>
</dbReference>
<dbReference type="GO" id="GO:0140359">
    <property type="term" value="F:ABC-type transporter activity"/>
    <property type="evidence" value="ECO:0007669"/>
    <property type="project" value="InterPro"/>
</dbReference>
<evidence type="ECO:0000256" key="1">
    <source>
        <dbReference type="ARBA" id="ARBA00005417"/>
    </source>
</evidence>
<dbReference type="EMBL" id="CP012830">
    <property type="protein sequence ID" value="ALH99874.1"/>
    <property type="molecule type" value="Genomic_DNA"/>
</dbReference>
<evidence type="ECO:0000313" key="6">
    <source>
        <dbReference type="EMBL" id="ALH99874.1"/>
    </source>
</evidence>
<evidence type="ECO:0000313" key="7">
    <source>
        <dbReference type="Proteomes" id="UP000066487"/>
    </source>
</evidence>
<organism evidence="6 7">
    <name type="scientific">Pseudomonas fluorescens</name>
    <dbReference type="NCBI Taxonomy" id="294"/>
    <lineage>
        <taxon>Bacteria</taxon>
        <taxon>Pseudomonadati</taxon>
        <taxon>Pseudomonadota</taxon>
        <taxon>Gammaproteobacteria</taxon>
        <taxon>Pseudomonadales</taxon>
        <taxon>Pseudomonadaceae</taxon>
        <taxon>Pseudomonas</taxon>
    </lineage>
</organism>
<dbReference type="AlphaFoldDB" id="A0A0N9WD54"/>
<dbReference type="InterPro" id="IPR050683">
    <property type="entry name" value="Bact_Polysacc_Export_ATP-bd"/>
</dbReference>
<sequence>MSSNDILIDVAGLSKCFHIYDKPSHRFMQFVVPRLQRAVGLRPSSFMHEFWALHDVSFQLRRGETIGIIGRNGCGKSTLLQMICGTLTPTGGRVDINGRIAALLELGAGFNPEFSGRDNVFLSGSIAGISQEEMRNRFADIAAFADIGEFIEQPVKTYSSGMFVRLAFATAIHTSPDILVVDEALAVGDTAFQTKCLTRIRELQKKGTTILLVTHSTNTLIEYCDRAIYLKRGVLVEDGVCRDVVKHYANDLVEEEGGIALAERTQDDAIALQDLESTAFVEVPGGTEEKIAIAGVDILDSLGQQRSTFSYGDTFLVRVNLKVGASIELPCFGMQIKSVDDIVLWSATTQSMEVPLGRLEVGYHQLTWVCKATFSGNRYVLAIGAGSTETGEYRRHSRLPYAGHIDVLPQERSGSGWLAPCPAVSLSSV</sequence>
<dbReference type="PANTHER" id="PTHR46743:SF2">
    <property type="entry name" value="TEICHOIC ACIDS EXPORT ATP-BINDING PROTEIN TAGH"/>
    <property type="match status" value="1"/>
</dbReference>
<keyword evidence="3" id="KW-0547">Nucleotide-binding</keyword>
<dbReference type="OrthoDB" id="9778870at2"/>
<dbReference type="Gene3D" id="3.40.50.300">
    <property type="entry name" value="P-loop containing nucleotide triphosphate hydrolases"/>
    <property type="match status" value="1"/>
</dbReference>
<dbReference type="PROSITE" id="PS50893">
    <property type="entry name" value="ABC_TRANSPORTER_2"/>
    <property type="match status" value="1"/>
</dbReference>
<accession>A0A0N9WD54</accession>
<feature type="domain" description="ABC transporter" evidence="5">
    <location>
        <begin position="36"/>
        <end position="257"/>
    </location>
</feature>
<dbReference type="RefSeq" id="WP_054593453.1">
    <property type="nucleotide sequence ID" value="NZ_CP012830.1"/>
</dbReference>
<comment type="similarity">
    <text evidence="1">Belongs to the ABC transporter superfamily.</text>
</comment>
<evidence type="ECO:0000256" key="3">
    <source>
        <dbReference type="ARBA" id="ARBA00022741"/>
    </source>
</evidence>
<dbReference type="InterPro" id="IPR003439">
    <property type="entry name" value="ABC_transporter-like_ATP-bd"/>
</dbReference>
<dbReference type="SUPFAM" id="SSF52540">
    <property type="entry name" value="P-loop containing nucleoside triphosphate hydrolases"/>
    <property type="match status" value="1"/>
</dbReference>
<dbReference type="InterPro" id="IPR029439">
    <property type="entry name" value="Wzt_C"/>
</dbReference>
<dbReference type="CDD" id="cd10147">
    <property type="entry name" value="Wzt_C-like"/>
    <property type="match status" value="1"/>
</dbReference>
<dbReference type="PANTHER" id="PTHR46743">
    <property type="entry name" value="TEICHOIC ACIDS EXPORT ATP-BINDING PROTEIN TAGH"/>
    <property type="match status" value="1"/>
</dbReference>
<dbReference type="PROSITE" id="PS00211">
    <property type="entry name" value="ABC_TRANSPORTER_1"/>
    <property type="match status" value="1"/>
</dbReference>
<dbReference type="GO" id="GO:0005524">
    <property type="term" value="F:ATP binding"/>
    <property type="evidence" value="ECO:0007669"/>
    <property type="project" value="UniProtKB-KW"/>
</dbReference>
<proteinExistence type="inferred from homology"/>
<dbReference type="CDD" id="cd03220">
    <property type="entry name" value="ABC_KpsT_Wzt"/>
    <property type="match status" value="1"/>
</dbReference>
<evidence type="ECO:0000256" key="4">
    <source>
        <dbReference type="ARBA" id="ARBA00022840"/>
    </source>
</evidence>
<dbReference type="Gene3D" id="2.70.50.60">
    <property type="entry name" value="abc- transporter (atp binding component) like domain"/>
    <property type="match status" value="1"/>
</dbReference>
<protein>
    <submittedName>
        <fullName evidence="6">Polysaccharide/polyol phosphate ABC transporter ATP-binding protein</fullName>
    </submittedName>
</protein>